<evidence type="ECO:0000313" key="2">
    <source>
        <dbReference type="EMBL" id="PPS20482.1"/>
    </source>
</evidence>
<accession>A0A2P5YY38</accession>
<proteinExistence type="predicted"/>
<dbReference type="EMBL" id="KZ662696">
    <property type="protein sequence ID" value="PPS20482.1"/>
    <property type="molecule type" value="Genomic_DNA"/>
</dbReference>
<protein>
    <submittedName>
        <fullName evidence="2">Uncharacterized protein</fullName>
    </submittedName>
</protein>
<reference evidence="2 3" key="1">
    <citation type="submission" date="2015-01" db="EMBL/GenBank/DDBJ databases">
        <title>Genome of allotetraploid Gossypium barbadense reveals genomic plasticity and fiber elongation in cotton evolution.</title>
        <authorList>
            <person name="Chen X."/>
            <person name="Liu X."/>
            <person name="Zhao B."/>
            <person name="Zheng H."/>
            <person name="Hu Y."/>
            <person name="Lu G."/>
            <person name="Yang C."/>
            <person name="Chen J."/>
            <person name="Shan C."/>
            <person name="Zhang L."/>
            <person name="Zhou Y."/>
            <person name="Wang L."/>
            <person name="Guo W."/>
            <person name="Bai Y."/>
            <person name="Ruan J."/>
            <person name="Shangguan X."/>
            <person name="Mao Y."/>
            <person name="Jiang J."/>
            <person name="Zhu Y."/>
            <person name="Lei J."/>
            <person name="Kang H."/>
            <person name="Chen S."/>
            <person name="He X."/>
            <person name="Wang R."/>
            <person name="Wang Y."/>
            <person name="Chen J."/>
            <person name="Wang L."/>
            <person name="Yu S."/>
            <person name="Wang B."/>
            <person name="Wei J."/>
            <person name="Song S."/>
            <person name="Lu X."/>
            <person name="Gao Z."/>
            <person name="Gu W."/>
            <person name="Deng X."/>
            <person name="Ma D."/>
            <person name="Wang S."/>
            <person name="Liang W."/>
            <person name="Fang L."/>
            <person name="Cai C."/>
            <person name="Zhu X."/>
            <person name="Zhou B."/>
            <person name="Zhang Y."/>
            <person name="Chen Z."/>
            <person name="Xu S."/>
            <person name="Zhu R."/>
            <person name="Wang S."/>
            <person name="Zhang T."/>
            <person name="Zhao G."/>
        </authorList>
    </citation>
    <scope>NUCLEOTIDE SEQUENCE [LARGE SCALE GENOMIC DNA]</scope>
    <source>
        <strain evidence="3">cv. Xinhai21</strain>
        <tissue evidence="2">Leaf</tissue>
    </source>
</reference>
<organism evidence="2 3">
    <name type="scientific">Gossypium barbadense</name>
    <name type="common">Sea Island cotton</name>
    <name type="synonym">Hibiscus barbadensis</name>
    <dbReference type="NCBI Taxonomy" id="3634"/>
    <lineage>
        <taxon>Eukaryota</taxon>
        <taxon>Viridiplantae</taxon>
        <taxon>Streptophyta</taxon>
        <taxon>Embryophyta</taxon>
        <taxon>Tracheophyta</taxon>
        <taxon>Spermatophyta</taxon>
        <taxon>Magnoliopsida</taxon>
        <taxon>eudicotyledons</taxon>
        <taxon>Gunneridae</taxon>
        <taxon>Pentapetalae</taxon>
        <taxon>rosids</taxon>
        <taxon>malvids</taxon>
        <taxon>Malvales</taxon>
        <taxon>Malvaceae</taxon>
        <taxon>Malvoideae</taxon>
        <taxon>Gossypium</taxon>
    </lineage>
</organism>
<feature type="region of interest" description="Disordered" evidence="1">
    <location>
        <begin position="262"/>
        <end position="291"/>
    </location>
</feature>
<name>A0A2P5YY38_GOSBA</name>
<dbReference type="Proteomes" id="UP000239757">
    <property type="component" value="Unassembled WGS sequence"/>
</dbReference>
<evidence type="ECO:0000256" key="1">
    <source>
        <dbReference type="SAM" id="MobiDB-lite"/>
    </source>
</evidence>
<dbReference type="AlphaFoldDB" id="A0A2P5YY38"/>
<evidence type="ECO:0000313" key="3">
    <source>
        <dbReference type="Proteomes" id="UP000239757"/>
    </source>
</evidence>
<dbReference type="OrthoDB" id="1685790at2759"/>
<gene>
    <name evidence="2" type="ORF">GOBAR_AA00099</name>
</gene>
<sequence>MTNTRGKTKAVIPASKKQKGLGVTSSSATIEIRYPFLQFPLGPQKELFQILRARPIGVGQCIDWASLEQVHLLTQFGPSSLPLLGTMVMSEFDNPGIVQFRLGGLVRQLSVPEFEIVLGLFTENFMEADNFPHIHRHMHYAPSSCWAALIPATGIYDPSRSKASALSLALRYLHALLAHTLTGRRESTGVTERHRKGVICISPYVTRLARHFGLLNTLTQFPSLTLIGQMSPQGISSMLHMRMIERHRGFDPPQYRLARATDQDDPEDINDDIPSFHENLPSQPPPSHRPVHAAASLTEISDHLT</sequence>